<keyword evidence="6 8" id="KW-0175">Coiled coil</keyword>
<feature type="coiled-coil region" evidence="8">
    <location>
        <begin position="205"/>
        <end position="239"/>
    </location>
</feature>
<evidence type="ECO:0000256" key="4">
    <source>
        <dbReference type="ARBA" id="ARBA00022490"/>
    </source>
</evidence>
<evidence type="ECO:0000256" key="2">
    <source>
        <dbReference type="ARBA" id="ARBA00004300"/>
    </source>
</evidence>
<name>A0AAJ6YU33_9HYME</name>
<dbReference type="KEGG" id="csol:105367383"/>
<dbReference type="GO" id="GO:0005819">
    <property type="term" value="C:spindle"/>
    <property type="evidence" value="ECO:0007669"/>
    <property type="project" value="UniProtKB-SubCell"/>
</dbReference>
<dbReference type="InterPro" id="IPR033494">
    <property type="entry name" value="NUDE"/>
</dbReference>
<dbReference type="AlphaFoldDB" id="A0AAJ6YU33"/>
<evidence type="ECO:0000256" key="5">
    <source>
        <dbReference type="ARBA" id="ARBA00022701"/>
    </source>
</evidence>
<dbReference type="GO" id="GO:0051642">
    <property type="term" value="P:centrosome localization"/>
    <property type="evidence" value="ECO:0007669"/>
    <property type="project" value="TreeGrafter"/>
</dbReference>
<evidence type="ECO:0000256" key="3">
    <source>
        <dbReference type="ARBA" id="ARBA00007429"/>
    </source>
</evidence>
<dbReference type="GO" id="GO:0005871">
    <property type="term" value="C:kinesin complex"/>
    <property type="evidence" value="ECO:0007669"/>
    <property type="project" value="TreeGrafter"/>
</dbReference>
<protein>
    <submittedName>
        <fullName evidence="12">Median body protein-like isoform X1</fullName>
    </submittedName>
</protein>
<keyword evidence="5" id="KW-0493">Microtubule</keyword>
<evidence type="ECO:0000313" key="11">
    <source>
        <dbReference type="Proteomes" id="UP000695007"/>
    </source>
</evidence>
<keyword evidence="7" id="KW-0206">Cytoskeleton</keyword>
<feature type="compositionally biased region" description="Basic and acidic residues" evidence="9">
    <location>
        <begin position="370"/>
        <end position="388"/>
    </location>
</feature>
<evidence type="ECO:0000256" key="8">
    <source>
        <dbReference type="SAM" id="Coils"/>
    </source>
</evidence>
<dbReference type="GO" id="GO:0000776">
    <property type="term" value="C:kinetochore"/>
    <property type="evidence" value="ECO:0007669"/>
    <property type="project" value="TreeGrafter"/>
</dbReference>
<evidence type="ECO:0000256" key="1">
    <source>
        <dbReference type="ARBA" id="ARBA00004186"/>
    </source>
</evidence>
<keyword evidence="4" id="KW-0963">Cytoplasm</keyword>
<dbReference type="GO" id="GO:0000132">
    <property type="term" value="P:establishment of mitotic spindle orientation"/>
    <property type="evidence" value="ECO:0007669"/>
    <property type="project" value="TreeGrafter"/>
</dbReference>
<dbReference type="PANTHER" id="PTHR10921:SF1">
    <property type="entry name" value="NUCLEAR DISTRIBUTION PROTEIN NUDE HOMOLOG"/>
    <property type="match status" value="1"/>
</dbReference>
<dbReference type="GeneID" id="105367383"/>
<dbReference type="PANTHER" id="PTHR10921">
    <property type="entry name" value="NUCLEAR DISTRIBUTION PROTEIN NUDE HOMOLOG 1"/>
    <property type="match status" value="1"/>
</dbReference>
<organism evidence="11 12">
    <name type="scientific">Ceratosolen solmsi marchali</name>
    <dbReference type="NCBI Taxonomy" id="326594"/>
    <lineage>
        <taxon>Eukaryota</taxon>
        <taxon>Metazoa</taxon>
        <taxon>Ecdysozoa</taxon>
        <taxon>Arthropoda</taxon>
        <taxon>Hexapoda</taxon>
        <taxon>Insecta</taxon>
        <taxon>Pterygota</taxon>
        <taxon>Neoptera</taxon>
        <taxon>Endopterygota</taxon>
        <taxon>Hymenoptera</taxon>
        <taxon>Apocrita</taxon>
        <taxon>Proctotrupomorpha</taxon>
        <taxon>Chalcidoidea</taxon>
        <taxon>Agaonidae</taxon>
        <taxon>Agaoninae</taxon>
        <taxon>Ceratosolen</taxon>
    </lineage>
</organism>
<dbReference type="GO" id="GO:0047496">
    <property type="term" value="P:vesicle transport along microtubule"/>
    <property type="evidence" value="ECO:0007669"/>
    <property type="project" value="TreeGrafter"/>
</dbReference>
<evidence type="ECO:0000256" key="9">
    <source>
        <dbReference type="SAM" id="MobiDB-lite"/>
    </source>
</evidence>
<feature type="domain" description="NUDE" evidence="10">
    <location>
        <begin position="189"/>
        <end position="243"/>
    </location>
</feature>
<comment type="similarity">
    <text evidence="3">Belongs to the nudE family.</text>
</comment>
<dbReference type="GO" id="GO:0007059">
    <property type="term" value="P:chromosome segregation"/>
    <property type="evidence" value="ECO:0007669"/>
    <property type="project" value="TreeGrafter"/>
</dbReference>
<dbReference type="Pfam" id="PF04880">
    <property type="entry name" value="NUDE_C"/>
    <property type="match status" value="1"/>
</dbReference>
<dbReference type="Proteomes" id="UP000695007">
    <property type="component" value="Unplaced"/>
</dbReference>
<dbReference type="InterPro" id="IPR006964">
    <property type="entry name" value="NUDE_dom"/>
</dbReference>
<dbReference type="GO" id="GO:0007020">
    <property type="term" value="P:microtubule nucleation"/>
    <property type="evidence" value="ECO:0007669"/>
    <property type="project" value="TreeGrafter"/>
</dbReference>
<reference evidence="12" key="1">
    <citation type="submission" date="2025-08" db="UniProtKB">
        <authorList>
            <consortium name="RefSeq"/>
        </authorList>
    </citation>
    <scope>IDENTIFICATION</scope>
</reference>
<dbReference type="GO" id="GO:0008017">
    <property type="term" value="F:microtubule binding"/>
    <property type="evidence" value="ECO:0007669"/>
    <property type="project" value="InterPro"/>
</dbReference>
<comment type="subcellular location">
    <subcellularLocation>
        <location evidence="2">Cytoplasm</location>
        <location evidence="2">Cytoskeleton</location>
        <location evidence="2">Microtubule organizing center</location>
        <location evidence="2">Centrosome</location>
    </subcellularLocation>
    <subcellularLocation>
        <location evidence="1">Cytoplasm</location>
        <location evidence="1">Cytoskeleton</location>
        <location evidence="1">Spindle</location>
    </subcellularLocation>
</comment>
<feature type="compositionally biased region" description="Basic and acidic residues" evidence="9">
    <location>
        <begin position="398"/>
        <end position="408"/>
    </location>
</feature>
<feature type="region of interest" description="Disordered" evidence="9">
    <location>
        <begin position="345"/>
        <end position="408"/>
    </location>
</feature>
<dbReference type="Gene3D" id="6.10.250.1080">
    <property type="match status" value="2"/>
</dbReference>
<keyword evidence="11" id="KW-1185">Reference proteome</keyword>
<accession>A0AAJ6YU33</accession>
<feature type="coiled-coil region" evidence="8">
    <location>
        <begin position="132"/>
        <end position="180"/>
    </location>
</feature>
<gene>
    <name evidence="12" type="primary">LOC105367383</name>
</gene>
<proteinExistence type="inferred from homology"/>
<dbReference type="RefSeq" id="XP_011504379.1">
    <property type="nucleotide sequence ID" value="XM_011506077.1"/>
</dbReference>
<dbReference type="GO" id="GO:0005813">
    <property type="term" value="C:centrosome"/>
    <property type="evidence" value="ECO:0007669"/>
    <property type="project" value="UniProtKB-SubCell"/>
</dbReference>
<evidence type="ECO:0000313" key="12">
    <source>
        <dbReference type="RefSeq" id="XP_011504379.1"/>
    </source>
</evidence>
<evidence type="ECO:0000259" key="10">
    <source>
        <dbReference type="Pfam" id="PF04880"/>
    </source>
</evidence>
<feature type="coiled-coil region" evidence="8">
    <location>
        <begin position="79"/>
        <end position="106"/>
    </location>
</feature>
<evidence type="ECO:0000256" key="6">
    <source>
        <dbReference type="ARBA" id="ARBA00023054"/>
    </source>
</evidence>
<sequence length="437" mass="52592">MLILALKCKHGIFVPNKQATFYWSISALQFCKHKRLKKYRLQFMFILSFKLFQSNVMEINPLLKFVSKDDEIQYWMNVANQMYQRKEDAEQELQEYQVHSQLLERELETSFNQSDRRNCELHKINYKLTVDNEDLKNRLDEQIQIYSTLQSDVQNLKIYNENLLNRIRKLEQNNDDLERFNREKTVSGEELESQFNMTLEKLAFLETEVDEIESLKCIVQRLQEENRDLRQQIQVEHQQRNMNIQEDTENGYSQLVCSALQSDNKKYIINNEQIDEQEGQEGKVMPCDILKYVRELEQTIECSQQVHSATKASEEKLKCRLNTAIKKIASLENALNEKDGYTTNTIRRMKDEKRDMSQDVDVRLRRHKDKNIDKNPRPRSDSNKDDIQRNSNSSRLGRHIENRVKKVKEEEKRQQNLVWFLKRWRYSHLNWLRKREQ</sequence>
<feature type="compositionally biased region" description="Basic and acidic residues" evidence="9">
    <location>
        <begin position="348"/>
        <end position="363"/>
    </location>
</feature>
<dbReference type="GO" id="GO:0005874">
    <property type="term" value="C:microtubule"/>
    <property type="evidence" value="ECO:0007669"/>
    <property type="project" value="UniProtKB-KW"/>
</dbReference>
<evidence type="ECO:0000256" key="7">
    <source>
        <dbReference type="ARBA" id="ARBA00023212"/>
    </source>
</evidence>
<dbReference type="GO" id="GO:0007100">
    <property type="term" value="P:mitotic centrosome separation"/>
    <property type="evidence" value="ECO:0007669"/>
    <property type="project" value="TreeGrafter"/>
</dbReference>